<dbReference type="PANTHER" id="PTHR33434">
    <property type="entry name" value="DEGV DOMAIN-CONTAINING PROTEIN DR_1986-RELATED"/>
    <property type="match status" value="1"/>
</dbReference>
<dbReference type="Pfam" id="PF02645">
    <property type="entry name" value="DegV"/>
    <property type="match status" value="1"/>
</dbReference>
<dbReference type="InterPro" id="IPR050270">
    <property type="entry name" value="DegV_domain_contain"/>
</dbReference>
<dbReference type="PROSITE" id="PS51482">
    <property type="entry name" value="DEGV"/>
    <property type="match status" value="1"/>
</dbReference>
<keyword evidence="3" id="KW-1185">Reference proteome</keyword>
<dbReference type="InterPro" id="IPR043168">
    <property type="entry name" value="DegV_C"/>
</dbReference>
<reference evidence="2 3" key="1">
    <citation type="submission" date="2021-11" db="EMBL/GenBank/DDBJ databases">
        <title>Comparative genomics of bee honey and flower isolates.</title>
        <authorList>
            <person name="Bechtner J.D."/>
            <person name="Gallus M.K."/>
            <person name="Ehrmann M."/>
        </authorList>
    </citation>
    <scope>NUCLEOTIDE SEQUENCE [LARGE SCALE GENOMIC DNA]</scope>
    <source>
        <strain evidence="2 3">M161</strain>
    </source>
</reference>
<dbReference type="EMBL" id="JAJIAO010000002">
    <property type="protein sequence ID" value="MCK8624422.1"/>
    <property type="molecule type" value="Genomic_DNA"/>
</dbReference>
<accession>A0ABT0I0R6</accession>
<protein>
    <submittedName>
        <fullName evidence="2">DegV family protein</fullName>
    </submittedName>
</protein>
<dbReference type="RefSeq" id="WP_220728367.1">
    <property type="nucleotide sequence ID" value="NZ_BPLL01000008.1"/>
</dbReference>
<evidence type="ECO:0000256" key="1">
    <source>
        <dbReference type="ARBA" id="ARBA00023121"/>
    </source>
</evidence>
<dbReference type="InterPro" id="IPR003797">
    <property type="entry name" value="DegV"/>
</dbReference>
<comment type="caution">
    <text evidence="2">The sequence shown here is derived from an EMBL/GenBank/DDBJ whole genome shotgun (WGS) entry which is preliminary data.</text>
</comment>
<evidence type="ECO:0000313" key="3">
    <source>
        <dbReference type="Proteomes" id="UP001522905"/>
    </source>
</evidence>
<name>A0ABT0I0R6_9LACO</name>
<sequence>MIKIVTDSTALLSKEKQDEFNINVIPLNINVGEKSYKDGIDINGQTLIDQIENNPKDPFPITSQPSIGDFVDFYNNLTNDGSEILSIHMTDLLSGTVNSASQAAEIADGKVTVVNSHFIDQNLGHIVLEAAKMVQAGEDDVSKIVSAIKDMVNKSKLFIGASTLDNLVKGGRIGRAKGLVSKLMNLHVLFQLQETELVLQVKGRGKKTFTKWFASELEDIKNKDLSFIGISYTGSDEWPKTMQKELQEVFPNLEIPLMYTSAIVSTHTGNNAFAIMMCEK</sequence>
<organism evidence="2 3">
    <name type="scientific">Apilactobacillus xinyiensis</name>
    <dbReference type="NCBI Taxonomy" id="2841032"/>
    <lineage>
        <taxon>Bacteria</taxon>
        <taxon>Bacillati</taxon>
        <taxon>Bacillota</taxon>
        <taxon>Bacilli</taxon>
        <taxon>Lactobacillales</taxon>
        <taxon>Lactobacillaceae</taxon>
        <taxon>Apilactobacillus</taxon>
    </lineage>
</organism>
<gene>
    <name evidence="2" type="ORF">LNP07_02730</name>
</gene>
<dbReference type="Gene3D" id="3.30.1180.10">
    <property type="match status" value="1"/>
</dbReference>
<dbReference type="PANTHER" id="PTHR33434:SF8">
    <property type="entry name" value="DEGV DOMAIN-CONTAINING PROTEIN SPR1019"/>
    <property type="match status" value="1"/>
</dbReference>
<evidence type="ECO:0000313" key="2">
    <source>
        <dbReference type="EMBL" id="MCK8624422.1"/>
    </source>
</evidence>
<dbReference type="Gene3D" id="3.40.50.10170">
    <property type="match status" value="1"/>
</dbReference>
<dbReference type="SUPFAM" id="SSF82549">
    <property type="entry name" value="DAK1/DegV-like"/>
    <property type="match status" value="1"/>
</dbReference>
<dbReference type="Proteomes" id="UP001522905">
    <property type="component" value="Unassembled WGS sequence"/>
</dbReference>
<dbReference type="NCBIfam" id="TIGR00762">
    <property type="entry name" value="DegV"/>
    <property type="match status" value="1"/>
</dbReference>
<keyword evidence="1" id="KW-0446">Lipid-binding</keyword>
<proteinExistence type="predicted"/>